<evidence type="ECO:0000259" key="6">
    <source>
        <dbReference type="Pfam" id="PF00171"/>
    </source>
</evidence>
<accession>A0AA37U110</accession>
<evidence type="ECO:0000256" key="2">
    <source>
        <dbReference type="ARBA" id="ARBA00023002"/>
    </source>
</evidence>
<dbReference type="Gene3D" id="3.40.309.10">
    <property type="entry name" value="Aldehyde Dehydrogenase, Chain A, domain 2"/>
    <property type="match status" value="1"/>
</dbReference>
<dbReference type="Gene3D" id="3.40.605.10">
    <property type="entry name" value="Aldehyde Dehydrogenase, Chain A, domain 1"/>
    <property type="match status" value="2"/>
</dbReference>
<dbReference type="InterPro" id="IPR029510">
    <property type="entry name" value="Ald_DH_CS_GLU"/>
</dbReference>
<proteinExistence type="inferred from homology"/>
<dbReference type="AlphaFoldDB" id="A0AA37U110"/>
<feature type="domain" description="Aldehyde dehydrogenase" evidence="6">
    <location>
        <begin position="535"/>
        <end position="758"/>
    </location>
</feature>
<dbReference type="PIRSF" id="PIRSF036490">
    <property type="entry name" value="Aldedh_dupl"/>
    <property type="match status" value="1"/>
</dbReference>
<comment type="caution">
    <text evidence="7">The sequence shown here is derived from an EMBL/GenBank/DDBJ whole genome shotgun (WGS) entry which is preliminary data.</text>
</comment>
<keyword evidence="2 5" id="KW-0560">Oxidoreductase</keyword>
<evidence type="ECO:0000256" key="1">
    <source>
        <dbReference type="ARBA" id="ARBA00009986"/>
    </source>
</evidence>
<dbReference type="RefSeq" id="WP_284324017.1">
    <property type="nucleotide sequence ID" value="NZ_BSPP01000004.1"/>
</dbReference>
<sequence length="781" mass="83352">MTTPTVRDIFDSMAYGPAPESNAEVLAWLSKHKSFGHWIDGAFTKPGNTFESRNPASAKPLALVTQGSASDVDAAVKAARRAQPKWAKLPGHARAKYLYALARLVQKHARLLSVLETMDNGKPIRESRDIDIPLVARHFYYHAGLAQLIDTELPGQAPLGVCGAVIPWNFPLLMLAWKVAPALAAGNTVVLKPAEYTPLTALLFAELTREAGLPKGVLNIVTGDGDTGAALVNHPDVNKIAFTGSTAVGRKIREATAGSGKALTLELGGKSPYIVFDDADIDSAIEGLVDAIWFNQGQVCCAGSRLLVQEGIADRFYEKLKRRMDGLRLGDPLDKCIDVGAIVDPVQLATIRGLVDTNKDGETYHAACDLPEGCFYPPTLITGLSAASTLMQEEIFGPVLVAMTFRTPVEAVDLANNTKYGLAATIWTENINLALDIAPKVKAGVVWINATNLFDAAAGFGGMRESGFGREGGWEGLMAYLKPSHAAKAIAQIKPFEAPANPEASSIDRTAKLYIAGKQARPDGGYSLPIWSPKGKLLGHAGIGNRKDIRNAVEAAHAAKSWAKTTAHTRAQILYYIAENLSARAAEFATRLRDLTGKSGEAEVEAAISRLFTYAAWADKFDGAVKSVPIRGVALAMNEPCGVIGALCPDDAPLLGLISVMAPAIAMGNTCILVPSEAFPLAATDFYQVLDTSDLPAGVVNIVTGPHTELAKTLAGHRDVDAVWSFSAAPLSALIEKESAGNIKRTWVNNGQSRDWLAHPDTHAFLRAATEVKTIWVPYGE</sequence>
<dbReference type="Proteomes" id="UP001157355">
    <property type="component" value="Unassembled WGS sequence"/>
</dbReference>
<evidence type="ECO:0000313" key="7">
    <source>
        <dbReference type="EMBL" id="GLS85795.1"/>
    </source>
</evidence>
<gene>
    <name evidence="7" type="ORF">GCM10010873_07690</name>
</gene>
<keyword evidence="8" id="KW-1185">Reference proteome</keyword>
<protein>
    <submittedName>
        <fullName evidence="7">Aldehyde dehydrogenase</fullName>
    </submittedName>
</protein>
<feature type="domain" description="Aldehyde dehydrogenase" evidence="6">
    <location>
        <begin position="48"/>
        <end position="483"/>
    </location>
</feature>
<comment type="similarity">
    <text evidence="1 3 5">Belongs to the aldehyde dehydrogenase family.</text>
</comment>
<dbReference type="EMBL" id="BSPP01000004">
    <property type="protein sequence ID" value="GLS85795.1"/>
    <property type="molecule type" value="Genomic_DNA"/>
</dbReference>
<evidence type="ECO:0000313" key="8">
    <source>
        <dbReference type="Proteomes" id="UP001157355"/>
    </source>
</evidence>
<feature type="active site" evidence="4">
    <location>
        <position position="266"/>
    </location>
</feature>
<dbReference type="InterPro" id="IPR015590">
    <property type="entry name" value="Aldehyde_DH_dom"/>
</dbReference>
<dbReference type="PANTHER" id="PTHR11699">
    <property type="entry name" value="ALDEHYDE DEHYDROGENASE-RELATED"/>
    <property type="match status" value="1"/>
</dbReference>
<dbReference type="PROSITE" id="PS00687">
    <property type="entry name" value="ALDEHYDE_DEHYDR_GLU"/>
    <property type="match status" value="1"/>
</dbReference>
<dbReference type="CDD" id="cd07111">
    <property type="entry name" value="ALDH_F16"/>
    <property type="match status" value="1"/>
</dbReference>
<reference evidence="7 8" key="1">
    <citation type="journal article" date="2014" name="Int. J. Syst. Evol. Microbiol.">
        <title>Complete genome sequence of Corynebacterium casei LMG S-19264T (=DSM 44701T), isolated from a smear-ripened cheese.</title>
        <authorList>
            <consortium name="US DOE Joint Genome Institute (JGI-PGF)"/>
            <person name="Walter F."/>
            <person name="Albersmeier A."/>
            <person name="Kalinowski J."/>
            <person name="Ruckert C."/>
        </authorList>
    </citation>
    <scope>NUCLEOTIDE SEQUENCE [LARGE SCALE GENOMIC DNA]</scope>
    <source>
        <strain evidence="7 8">NBRC 111766</strain>
    </source>
</reference>
<name>A0AA37U110_9RHOB</name>
<dbReference type="SUPFAM" id="SSF53720">
    <property type="entry name" value="ALDH-like"/>
    <property type="match status" value="2"/>
</dbReference>
<dbReference type="InterPro" id="IPR016161">
    <property type="entry name" value="Ald_DH/histidinol_DH"/>
</dbReference>
<dbReference type="Pfam" id="PF00171">
    <property type="entry name" value="Aldedh"/>
    <property type="match status" value="2"/>
</dbReference>
<dbReference type="InterPro" id="IPR016162">
    <property type="entry name" value="Ald_DH_N"/>
</dbReference>
<organism evidence="7 8">
    <name type="scientific">Cypionkella aquatica</name>
    <dbReference type="NCBI Taxonomy" id="1756042"/>
    <lineage>
        <taxon>Bacteria</taxon>
        <taxon>Pseudomonadati</taxon>
        <taxon>Pseudomonadota</taxon>
        <taxon>Alphaproteobacteria</taxon>
        <taxon>Rhodobacterales</taxon>
        <taxon>Paracoccaceae</taxon>
        <taxon>Cypionkella</taxon>
    </lineage>
</organism>
<evidence type="ECO:0000256" key="3">
    <source>
        <dbReference type="PIRNR" id="PIRNR036490"/>
    </source>
</evidence>
<evidence type="ECO:0000256" key="5">
    <source>
        <dbReference type="RuleBase" id="RU003345"/>
    </source>
</evidence>
<dbReference type="InterPro" id="IPR016163">
    <property type="entry name" value="Ald_DH_C"/>
</dbReference>
<dbReference type="InterPro" id="IPR011408">
    <property type="entry name" value="Aldehyde_DH"/>
</dbReference>
<evidence type="ECO:0000256" key="4">
    <source>
        <dbReference type="PROSITE-ProRule" id="PRU10007"/>
    </source>
</evidence>
<dbReference type="GO" id="GO:0016620">
    <property type="term" value="F:oxidoreductase activity, acting on the aldehyde or oxo group of donors, NAD or NADP as acceptor"/>
    <property type="evidence" value="ECO:0007669"/>
    <property type="project" value="UniProtKB-UniRule"/>
</dbReference>
<dbReference type="FunFam" id="3.40.605.10:FF:000007">
    <property type="entry name" value="NAD/NADP-dependent betaine aldehyde dehydrogenase"/>
    <property type="match status" value="1"/>
</dbReference>